<dbReference type="HAMAP" id="MF_00422">
    <property type="entry name" value="SecE"/>
    <property type="match status" value="1"/>
</dbReference>
<dbReference type="InterPro" id="IPR005807">
    <property type="entry name" value="SecE_bac"/>
</dbReference>
<organism evidence="9 11">
    <name type="scientific">Clostridium symbiosum</name>
    <name type="common">Bacteroides symbiosus</name>
    <dbReference type="NCBI Taxonomy" id="1512"/>
    <lineage>
        <taxon>Bacteria</taxon>
        <taxon>Bacillati</taxon>
        <taxon>Bacillota</taxon>
        <taxon>Clostridia</taxon>
        <taxon>Lachnospirales</taxon>
        <taxon>Lachnospiraceae</taxon>
        <taxon>Otoolea</taxon>
    </lineage>
</organism>
<dbReference type="InterPro" id="IPR038379">
    <property type="entry name" value="SecE_sf"/>
</dbReference>
<dbReference type="AlphaFoldDB" id="A0AAW6B0V6"/>
<protein>
    <recommendedName>
        <fullName evidence="8">Protein translocase subunit SecE</fullName>
    </recommendedName>
</protein>
<dbReference type="RefSeq" id="WP_003502674.1">
    <property type="nucleotide sequence ID" value="NZ_BAABZD010000008.1"/>
</dbReference>
<dbReference type="GO" id="GO:0009306">
    <property type="term" value="P:protein secretion"/>
    <property type="evidence" value="ECO:0007669"/>
    <property type="project" value="UniProtKB-UniRule"/>
</dbReference>
<accession>A0AAW6B0V6</accession>
<sequence length="67" mass="7282">MGETENTKKAPKKSYWKGLQAEYKKIIWPDKETVAKQTGAVVAVAIALGLIIAALDTIIVTGLHFVI</sequence>
<comment type="subcellular location">
    <subcellularLocation>
        <location evidence="8">Cell membrane</location>
        <topology evidence="8">Single-pass membrane protein</topology>
    </subcellularLocation>
    <subcellularLocation>
        <location evidence="1">Membrane</location>
    </subcellularLocation>
</comment>
<evidence type="ECO:0000256" key="8">
    <source>
        <dbReference type="HAMAP-Rule" id="MF_00422"/>
    </source>
</evidence>
<keyword evidence="5 8" id="KW-1133">Transmembrane helix</keyword>
<evidence type="ECO:0000256" key="1">
    <source>
        <dbReference type="ARBA" id="ARBA00004370"/>
    </source>
</evidence>
<dbReference type="GO" id="GO:0005886">
    <property type="term" value="C:plasma membrane"/>
    <property type="evidence" value="ECO:0007669"/>
    <property type="project" value="UniProtKB-SubCell"/>
</dbReference>
<comment type="caution">
    <text evidence="9">The sequence shown here is derived from an EMBL/GenBank/DDBJ whole genome shotgun (WGS) entry which is preliminary data.</text>
</comment>
<gene>
    <name evidence="8 9" type="primary">secE</name>
    <name evidence="9" type="ORF">K5I21_18955</name>
    <name evidence="10" type="ORF">PM006_22665</name>
</gene>
<dbReference type="GO" id="GO:0006605">
    <property type="term" value="P:protein targeting"/>
    <property type="evidence" value="ECO:0007669"/>
    <property type="project" value="UniProtKB-UniRule"/>
</dbReference>
<evidence type="ECO:0000313" key="9">
    <source>
        <dbReference type="EMBL" id="MCK0087907.1"/>
    </source>
</evidence>
<dbReference type="EMBL" id="JAQLGM010000114">
    <property type="protein sequence ID" value="MDB2003015.1"/>
    <property type="molecule type" value="Genomic_DNA"/>
</dbReference>
<comment type="subunit">
    <text evidence="8">Component of the Sec protein translocase complex. Heterotrimer consisting of SecY, SecE and SecG subunits. The heterotrimers can form oligomers, although 1 heterotrimer is thought to be able to translocate proteins. Interacts with the ribosome. Interacts with SecDF, and other proteins may be involved. Interacts with SecA.</text>
</comment>
<evidence type="ECO:0000313" key="10">
    <source>
        <dbReference type="EMBL" id="MDB2003015.1"/>
    </source>
</evidence>
<dbReference type="GO" id="GO:0043952">
    <property type="term" value="P:protein transport by the Sec complex"/>
    <property type="evidence" value="ECO:0007669"/>
    <property type="project" value="UniProtKB-UniRule"/>
</dbReference>
<keyword evidence="8" id="KW-1003">Cell membrane</keyword>
<dbReference type="NCBIfam" id="TIGR00964">
    <property type="entry name" value="secE_bact"/>
    <property type="match status" value="1"/>
</dbReference>
<proteinExistence type="inferred from homology"/>
<evidence type="ECO:0000256" key="5">
    <source>
        <dbReference type="ARBA" id="ARBA00022989"/>
    </source>
</evidence>
<evidence type="ECO:0000256" key="6">
    <source>
        <dbReference type="ARBA" id="ARBA00023010"/>
    </source>
</evidence>
<keyword evidence="3 8" id="KW-0812">Transmembrane</keyword>
<name>A0AAW6B0V6_CLOSY</name>
<evidence type="ECO:0000313" key="11">
    <source>
        <dbReference type="Proteomes" id="UP001203136"/>
    </source>
</evidence>
<dbReference type="EMBL" id="JAINVB010000001">
    <property type="protein sequence ID" value="MCK0087907.1"/>
    <property type="molecule type" value="Genomic_DNA"/>
</dbReference>
<keyword evidence="6 8" id="KW-0811">Translocation</keyword>
<dbReference type="GO" id="GO:0065002">
    <property type="term" value="P:intracellular protein transmembrane transport"/>
    <property type="evidence" value="ECO:0007669"/>
    <property type="project" value="UniProtKB-UniRule"/>
</dbReference>
<dbReference type="Pfam" id="PF00584">
    <property type="entry name" value="SecE"/>
    <property type="match status" value="1"/>
</dbReference>
<dbReference type="Gene3D" id="1.20.5.1030">
    <property type="entry name" value="Preprotein translocase secy subunit"/>
    <property type="match status" value="1"/>
</dbReference>
<dbReference type="Proteomes" id="UP001300871">
    <property type="component" value="Unassembled WGS sequence"/>
</dbReference>
<evidence type="ECO:0000256" key="4">
    <source>
        <dbReference type="ARBA" id="ARBA00022927"/>
    </source>
</evidence>
<keyword evidence="7 8" id="KW-0472">Membrane</keyword>
<comment type="function">
    <text evidence="8">Essential subunit of the Sec protein translocation channel SecYEG. Clamps together the 2 halves of SecY. May contact the channel plug during translocation.</text>
</comment>
<dbReference type="GO" id="GO:0008320">
    <property type="term" value="F:protein transmembrane transporter activity"/>
    <property type="evidence" value="ECO:0007669"/>
    <property type="project" value="UniProtKB-UniRule"/>
</dbReference>
<dbReference type="GeneID" id="57969121"/>
<feature type="transmembrane region" description="Helical" evidence="8">
    <location>
        <begin position="40"/>
        <end position="66"/>
    </location>
</feature>
<dbReference type="InterPro" id="IPR001901">
    <property type="entry name" value="Translocase_SecE/Sec61-g"/>
</dbReference>
<dbReference type="Proteomes" id="UP001203136">
    <property type="component" value="Unassembled WGS sequence"/>
</dbReference>
<comment type="similarity">
    <text evidence="8">Belongs to the SecE/SEC61-gamma family.</text>
</comment>
<evidence type="ECO:0000256" key="7">
    <source>
        <dbReference type="ARBA" id="ARBA00023136"/>
    </source>
</evidence>
<keyword evidence="2 8" id="KW-0813">Transport</keyword>
<evidence type="ECO:0000256" key="2">
    <source>
        <dbReference type="ARBA" id="ARBA00022448"/>
    </source>
</evidence>
<reference evidence="10" key="2">
    <citation type="submission" date="2023-01" db="EMBL/GenBank/DDBJ databases">
        <title>Human gut microbiome strain richness.</title>
        <authorList>
            <person name="Chen-Liaw A."/>
        </authorList>
    </citation>
    <scope>NUCLEOTIDE SEQUENCE</scope>
    <source>
        <strain evidence="10">B1_m1001713B170214d0_201011</strain>
    </source>
</reference>
<keyword evidence="4 8" id="KW-0653">Protein transport</keyword>
<evidence type="ECO:0000256" key="3">
    <source>
        <dbReference type="ARBA" id="ARBA00022692"/>
    </source>
</evidence>
<reference evidence="9" key="1">
    <citation type="journal article" date="2022" name="Cell Host Microbe">
        <title>Colonization of the live biotherapeutic product VE303 and modulation of the microbiota and metabolites in healthy volunteers.</title>
        <authorList>
            <person name="Dsouza M."/>
            <person name="Menon R."/>
            <person name="Crossette E."/>
            <person name="Bhattarai S.K."/>
            <person name="Schneider J."/>
            <person name="Kim Y.G."/>
            <person name="Reddy S."/>
            <person name="Caballero S."/>
            <person name="Felix C."/>
            <person name="Cornacchione L."/>
            <person name="Hendrickson J."/>
            <person name="Watson A.R."/>
            <person name="Minot S.S."/>
            <person name="Greenfield N."/>
            <person name="Schopf L."/>
            <person name="Szabady R."/>
            <person name="Patarroyo J."/>
            <person name="Smith W."/>
            <person name="Harrison P."/>
            <person name="Kuijper E.J."/>
            <person name="Kelly C.P."/>
            <person name="Olle B."/>
            <person name="Bobilev D."/>
            <person name="Silber J.L."/>
            <person name="Bucci V."/>
            <person name="Roberts B."/>
            <person name="Faith J."/>
            <person name="Norman J.M."/>
        </authorList>
    </citation>
    <scope>NUCLEOTIDE SEQUENCE</scope>
    <source>
        <strain evidence="9">VE303-04</strain>
    </source>
</reference>